<evidence type="ECO:0000256" key="5">
    <source>
        <dbReference type="ARBA" id="ARBA00022842"/>
    </source>
</evidence>
<evidence type="ECO:0000259" key="8">
    <source>
        <dbReference type="SMART" id="SM01192"/>
    </source>
</evidence>
<evidence type="ECO:0000259" key="9">
    <source>
        <dbReference type="SMART" id="SM01193"/>
    </source>
</evidence>
<name>A0A381WNR7_9ZZZZ</name>
<dbReference type="InterPro" id="IPR000941">
    <property type="entry name" value="Enolase"/>
</dbReference>
<dbReference type="InterPro" id="IPR036849">
    <property type="entry name" value="Enolase-like_C_sf"/>
</dbReference>
<dbReference type="HAMAP" id="MF_00318">
    <property type="entry name" value="Enolase"/>
    <property type="match status" value="1"/>
</dbReference>
<comment type="pathway">
    <text evidence="2">Carbohydrate degradation; glycolysis; pyruvate from D-glyceraldehyde 3-phosphate: step 4/5.</text>
</comment>
<dbReference type="GO" id="GO:0000287">
    <property type="term" value="F:magnesium ion binding"/>
    <property type="evidence" value="ECO:0007669"/>
    <property type="project" value="InterPro"/>
</dbReference>
<dbReference type="PROSITE" id="PS00164">
    <property type="entry name" value="ENOLASE"/>
    <property type="match status" value="1"/>
</dbReference>
<dbReference type="SUPFAM" id="SSF51604">
    <property type="entry name" value="Enolase C-terminal domain-like"/>
    <property type="match status" value="1"/>
</dbReference>
<keyword evidence="6" id="KW-0324">Glycolysis</keyword>
<sequence>MDTGIVAVRAVEILDSRGNPTIQADIWLEDGMQGTAAVPSGASTGSLEAVELRDKDSSRYFGKGVLEAVANVNGEISSHLLGRDACNQEALDQSLLELDGTPNKERLGANAILSVSLAAAKAAAASRRLPLYKHLAELFGNRNPNTLPVPQMNILNGGAHADNQVDFQEFMILPVGASSFSEAVRIGAEIFHTLRGILISKGLNTGIGDEGGFAPELNSNEEAANLVLEAVEKAGFELGTQVSLGLDVASSEFYEQGRYKLVGDGCDYGTEEFIEFMSGWIDRFPIITIEDPLAETDWSGWEAITRRHSYDLQLTGDDLFVTNPEVLLRGIARGAGNSILIKLNQIGSLSETLEAIRVAQENSYGVTVSHRSGETEDTTIADLAVATGAGQIKTGSLCRSERVAKYNRLMLIEMMLGCAARYAGPSGFPHNAQNS</sequence>
<dbReference type="CDD" id="cd03313">
    <property type="entry name" value="enolase"/>
    <property type="match status" value="1"/>
</dbReference>
<dbReference type="GO" id="GO:0000015">
    <property type="term" value="C:phosphopyruvate hydratase complex"/>
    <property type="evidence" value="ECO:0007669"/>
    <property type="project" value="InterPro"/>
</dbReference>
<dbReference type="FunFam" id="3.30.390.10:FF:000001">
    <property type="entry name" value="Enolase"/>
    <property type="match status" value="1"/>
</dbReference>
<dbReference type="PANTHER" id="PTHR11902:SF1">
    <property type="entry name" value="ENOLASE"/>
    <property type="match status" value="1"/>
</dbReference>
<gene>
    <name evidence="10" type="ORF">METZ01_LOCUS107008</name>
</gene>
<evidence type="ECO:0000256" key="6">
    <source>
        <dbReference type="ARBA" id="ARBA00023152"/>
    </source>
</evidence>
<dbReference type="InterPro" id="IPR020810">
    <property type="entry name" value="Enolase_C"/>
</dbReference>
<feature type="domain" description="Enolase C-terminal TIM barrel" evidence="8">
    <location>
        <begin position="144"/>
        <end position="430"/>
    </location>
</feature>
<evidence type="ECO:0000313" key="10">
    <source>
        <dbReference type="EMBL" id="SVA54154.1"/>
    </source>
</evidence>
<dbReference type="Gene3D" id="3.20.20.120">
    <property type="entry name" value="Enolase-like C-terminal domain"/>
    <property type="match status" value="1"/>
</dbReference>
<organism evidence="10">
    <name type="scientific">marine metagenome</name>
    <dbReference type="NCBI Taxonomy" id="408172"/>
    <lineage>
        <taxon>unclassified sequences</taxon>
        <taxon>metagenomes</taxon>
        <taxon>ecological metagenomes</taxon>
    </lineage>
</organism>
<evidence type="ECO:0000256" key="3">
    <source>
        <dbReference type="ARBA" id="ARBA00009604"/>
    </source>
</evidence>
<evidence type="ECO:0000256" key="4">
    <source>
        <dbReference type="ARBA" id="ARBA00012058"/>
    </source>
</evidence>
<dbReference type="SMART" id="SM01193">
    <property type="entry name" value="Enolase_N"/>
    <property type="match status" value="1"/>
</dbReference>
<evidence type="ECO:0000256" key="1">
    <source>
        <dbReference type="ARBA" id="ARBA00001946"/>
    </source>
</evidence>
<dbReference type="InterPro" id="IPR020811">
    <property type="entry name" value="Enolase_N"/>
</dbReference>
<dbReference type="PRINTS" id="PR00148">
    <property type="entry name" value="ENOLASE"/>
</dbReference>
<dbReference type="Pfam" id="PF00113">
    <property type="entry name" value="Enolase_C"/>
    <property type="match status" value="1"/>
</dbReference>
<dbReference type="EMBL" id="UINC01012396">
    <property type="protein sequence ID" value="SVA54154.1"/>
    <property type="molecule type" value="Genomic_DNA"/>
</dbReference>
<comment type="similarity">
    <text evidence="3">Belongs to the enolase family.</text>
</comment>
<dbReference type="GO" id="GO:0004634">
    <property type="term" value="F:phosphopyruvate hydratase activity"/>
    <property type="evidence" value="ECO:0007669"/>
    <property type="project" value="UniProtKB-EC"/>
</dbReference>
<dbReference type="UniPathway" id="UPA00109">
    <property type="reaction ID" value="UER00187"/>
</dbReference>
<evidence type="ECO:0000256" key="2">
    <source>
        <dbReference type="ARBA" id="ARBA00005031"/>
    </source>
</evidence>
<dbReference type="GO" id="GO:0006096">
    <property type="term" value="P:glycolytic process"/>
    <property type="evidence" value="ECO:0007669"/>
    <property type="project" value="UniProtKB-UniPathway"/>
</dbReference>
<dbReference type="PANTHER" id="PTHR11902">
    <property type="entry name" value="ENOLASE"/>
    <property type="match status" value="1"/>
</dbReference>
<dbReference type="AlphaFoldDB" id="A0A381WNR7"/>
<proteinExistence type="inferred from homology"/>
<comment type="cofactor">
    <cofactor evidence="1">
        <name>Mg(2+)</name>
        <dbReference type="ChEBI" id="CHEBI:18420"/>
    </cofactor>
</comment>
<reference evidence="10" key="1">
    <citation type="submission" date="2018-05" db="EMBL/GenBank/DDBJ databases">
        <authorList>
            <person name="Lanie J.A."/>
            <person name="Ng W.-L."/>
            <person name="Kazmierczak K.M."/>
            <person name="Andrzejewski T.M."/>
            <person name="Davidsen T.M."/>
            <person name="Wayne K.J."/>
            <person name="Tettelin H."/>
            <person name="Glass J.I."/>
            <person name="Rusch D."/>
            <person name="Podicherti R."/>
            <person name="Tsui H.-C.T."/>
            <person name="Winkler M.E."/>
        </authorList>
    </citation>
    <scope>NUCLEOTIDE SEQUENCE</scope>
</reference>
<dbReference type="SFLD" id="SFLDS00001">
    <property type="entry name" value="Enolase"/>
    <property type="match status" value="1"/>
</dbReference>
<dbReference type="PIRSF" id="PIRSF001400">
    <property type="entry name" value="Enolase"/>
    <property type="match status" value="1"/>
</dbReference>
<dbReference type="EC" id="4.2.1.11" evidence="4"/>
<evidence type="ECO:0000256" key="7">
    <source>
        <dbReference type="ARBA" id="ARBA00023239"/>
    </source>
</evidence>
<keyword evidence="5" id="KW-0460">Magnesium</keyword>
<dbReference type="SFLD" id="SFLDG00178">
    <property type="entry name" value="enolase"/>
    <property type="match status" value="1"/>
</dbReference>
<dbReference type="InterPro" id="IPR020809">
    <property type="entry name" value="Enolase_CS"/>
</dbReference>
<dbReference type="SUPFAM" id="SSF54826">
    <property type="entry name" value="Enolase N-terminal domain-like"/>
    <property type="match status" value="1"/>
</dbReference>
<keyword evidence="7" id="KW-0456">Lyase</keyword>
<dbReference type="InterPro" id="IPR029017">
    <property type="entry name" value="Enolase-like_N"/>
</dbReference>
<dbReference type="NCBIfam" id="TIGR01060">
    <property type="entry name" value="eno"/>
    <property type="match status" value="1"/>
</dbReference>
<accession>A0A381WNR7</accession>
<dbReference type="SMART" id="SM01192">
    <property type="entry name" value="Enolase_C"/>
    <property type="match status" value="1"/>
</dbReference>
<dbReference type="Gene3D" id="3.30.390.10">
    <property type="entry name" value="Enolase-like, N-terminal domain"/>
    <property type="match status" value="1"/>
</dbReference>
<dbReference type="Pfam" id="PF03952">
    <property type="entry name" value="Enolase_N"/>
    <property type="match status" value="1"/>
</dbReference>
<dbReference type="SFLD" id="SFLDF00002">
    <property type="entry name" value="enolase"/>
    <property type="match status" value="1"/>
</dbReference>
<protein>
    <recommendedName>
        <fullName evidence="4">phosphopyruvate hydratase</fullName>
        <ecNumber evidence="4">4.2.1.11</ecNumber>
    </recommendedName>
</protein>
<feature type="domain" description="Enolase N-terminal" evidence="9">
    <location>
        <begin position="5"/>
        <end position="135"/>
    </location>
</feature>